<dbReference type="InParanoid" id="K1PU35"/>
<name>K1PU35_MAGGI</name>
<sequence>MASTPFIFVWILLNIDLTEDGRFLTTTTKTPDVCVDLNDAFCGATSVHDSICSDPDLSVNWCPKTCGKCRSYIVNNVHAPPTEEPPPLLPRPPLSRAWTINLLSALPQE</sequence>
<accession>K1PU35</accession>
<dbReference type="HOGENOM" id="CLU_2186473_0_0_1"/>
<protein>
    <submittedName>
        <fullName evidence="1">Uncharacterized protein</fullName>
    </submittedName>
</protein>
<organism evidence="1">
    <name type="scientific">Magallana gigas</name>
    <name type="common">Pacific oyster</name>
    <name type="synonym">Crassostrea gigas</name>
    <dbReference type="NCBI Taxonomy" id="29159"/>
    <lineage>
        <taxon>Eukaryota</taxon>
        <taxon>Metazoa</taxon>
        <taxon>Spiralia</taxon>
        <taxon>Lophotrochozoa</taxon>
        <taxon>Mollusca</taxon>
        <taxon>Bivalvia</taxon>
        <taxon>Autobranchia</taxon>
        <taxon>Pteriomorphia</taxon>
        <taxon>Ostreida</taxon>
        <taxon>Ostreoidea</taxon>
        <taxon>Ostreidae</taxon>
        <taxon>Magallana</taxon>
    </lineage>
</organism>
<evidence type="ECO:0000313" key="1">
    <source>
        <dbReference type="EMBL" id="EKC22424.1"/>
    </source>
</evidence>
<dbReference type="EMBL" id="JH817497">
    <property type="protein sequence ID" value="EKC22424.1"/>
    <property type="molecule type" value="Genomic_DNA"/>
</dbReference>
<reference evidence="1" key="1">
    <citation type="journal article" date="2012" name="Nature">
        <title>The oyster genome reveals stress adaptation and complexity of shell formation.</title>
        <authorList>
            <person name="Zhang G."/>
            <person name="Fang X."/>
            <person name="Guo X."/>
            <person name="Li L."/>
            <person name="Luo R."/>
            <person name="Xu F."/>
            <person name="Yang P."/>
            <person name="Zhang L."/>
            <person name="Wang X."/>
            <person name="Qi H."/>
            <person name="Xiong Z."/>
            <person name="Que H."/>
            <person name="Xie Y."/>
            <person name="Holland P.W."/>
            <person name="Paps J."/>
            <person name="Zhu Y."/>
            <person name="Wu F."/>
            <person name="Chen Y."/>
            <person name="Wang J."/>
            <person name="Peng C."/>
            <person name="Meng J."/>
            <person name="Yang L."/>
            <person name="Liu J."/>
            <person name="Wen B."/>
            <person name="Zhang N."/>
            <person name="Huang Z."/>
            <person name="Zhu Q."/>
            <person name="Feng Y."/>
            <person name="Mount A."/>
            <person name="Hedgecock D."/>
            <person name="Xu Z."/>
            <person name="Liu Y."/>
            <person name="Domazet-Loso T."/>
            <person name="Du Y."/>
            <person name="Sun X."/>
            <person name="Zhang S."/>
            <person name="Liu B."/>
            <person name="Cheng P."/>
            <person name="Jiang X."/>
            <person name="Li J."/>
            <person name="Fan D."/>
            <person name="Wang W."/>
            <person name="Fu W."/>
            <person name="Wang T."/>
            <person name="Wang B."/>
            <person name="Zhang J."/>
            <person name="Peng Z."/>
            <person name="Li Y."/>
            <person name="Li N."/>
            <person name="Wang J."/>
            <person name="Chen M."/>
            <person name="He Y."/>
            <person name="Tan F."/>
            <person name="Song X."/>
            <person name="Zheng Q."/>
            <person name="Huang R."/>
            <person name="Yang H."/>
            <person name="Du X."/>
            <person name="Chen L."/>
            <person name="Yang M."/>
            <person name="Gaffney P.M."/>
            <person name="Wang S."/>
            <person name="Luo L."/>
            <person name="She Z."/>
            <person name="Ming Y."/>
            <person name="Huang W."/>
            <person name="Zhang S."/>
            <person name="Huang B."/>
            <person name="Zhang Y."/>
            <person name="Qu T."/>
            <person name="Ni P."/>
            <person name="Miao G."/>
            <person name="Wang J."/>
            <person name="Wang Q."/>
            <person name="Steinberg C.E."/>
            <person name="Wang H."/>
            <person name="Li N."/>
            <person name="Qian L."/>
            <person name="Zhang G."/>
            <person name="Li Y."/>
            <person name="Yang H."/>
            <person name="Liu X."/>
            <person name="Wang J."/>
            <person name="Yin Y."/>
            <person name="Wang J."/>
        </authorList>
    </citation>
    <scope>NUCLEOTIDE SEQUENCE [LARGE SCALE GENOMIC DNA]</scope>
    <source>
        <strain evidence="1">05x7-T-G4-1.051#20</strain>
    </source>
</reference>
<proteinExistence type="predicted"/>
<dbReference type="AlphaFoldDB" id="K1PU35"/>
<gene>
    <name evidence="1" type="ORF">CGI_10002316</name>
</gene>